<dbReference type="Proteomes" id="UP001153069">
    <property type="component" value="Unassembled WGS sequence"/>
</dbReference>
<sequence length="376" mass="41535">MAATPFDTIKAFASSGLSEATILSTRFQMPSLKNGQQTFAQKKAGSVPYNPECLKFVEADTLKKTLLQDFTPSTDPVEMALPPIDARSPLFSEDDNRRDLAYKVYLPLSRLLQKKHSMSFSTDCPWQISHGAADTRVIARRNGRKLVAIEEKSESLFQGLLLDELTFSVACKEGREDMILGLNNQMQEALFACPLVLARLLGYMKADQVAYYGIIMTSGRAYFIWVSAQESKQPASDAGGQSAPKKQKVETLDVFSNQGPGIYLSECVMVNNEDFLKVLYLFLVRANLSQENKLRGVKAGTLLALPSSGGSFLKGPEQQKMPTPGKSNSSRNTTKTPDNRRPATPDNGHHKPLSNLSLTNHSHLQGRDFAREFFGT</sequence>
<evidence type="ECO:0000313" key="3">
    <source>
        <dbReference type="Proteomes" id="UP001153069"/>
    </source>
</evidence>
<organism evidence="2 3">
    <name type="scientific">Seminavis robusta</name>
    <dbReference type="NCBI Taxonomy" id="568900"/>
    <lineage>
        <taxon>Eukaryota</taxon>
        <taxon>Sar</taxon>
        <taxon>Stramenopiles</taxon>
        <taxon>Ochrophyta</taxon>
        <taxon>Bacillariophyta</taxon>
        <taxon>Bacillariophyceae</taxon>
        <taxon>Bacillariophycidae</taxon>
        <taxon>Naviculales</taxon>
        <taxon>Naviculaceae</taxon>
        <taxon>Seminavis</taxon>
    </lineage>
</organism>
<keyword evidence="3" id="KW-1185">Reference proteome</keyword>
<name>A0A9N8EXK1_9STRA</name>
<dbReference type="EMBL" id="CAICTM010002074">
    <property type="protein sequence ID" value="CAB9527799.1"/>
    <property type="molecule type" value="Genomic_DNA"/>
</dbReference>
<dbReference type="AlphaFoldDB" id="A0A9N8EXK1"/>
<proteinExistence type="predicted"/>
<feature type="compositionally biased region" description="Basic and acidic residues" evidence="1">
    <location>
        <begin position="337"/>
        <end position="349"/>
    </location>
</feature>
<feature type="compositionally biased region" description="Polar residues" evidence="1">
    <location>
        <begin position="325"/>
        <end position="336"/>
    </location>
</feature>
<comment type="caution">
    <text evidence="2">The sequence shown here is derived from an EMBL/GenBank/DDBJ whole genome shotgun (WGS) entry which is preliminary data.</text>
</comment>
<evidence type="ECO:0000313" key="2">
    <source>
        <dbReference type="EMBL" id="CAB9527799.1"/>
    </source>
</evidence>
<protein>
    <submittedName>
        <fullName evidence="2">Uncharacterized protein</fullName>
    </submittedName>
</protein>
<accession>A0A9N8EXK1</accession>
<feature type="region of interest" description="Disordered" evidence="1">
    <location>
        <begin position="308"/>
        <end position="361"/>
    </location>
</feature>
<reference evidence="2" key="1">
    <citation type="submission" date="2020-06" db="EMBL/GenBank/DDBJ databases">
        <authorList>
            <consortium name="Plant Systems Biology data submission"/>
        </authorList>
    </citation>
    <scope>NUCLEOTIDE SEQUENCE</scope>
    <source>
        <strain evidence="2">D6</strain>
    </source>
</reference>
<gene>
    <name evidence="2" type="ORF">SEMRO_2076_G313550.1</name>
</gene>
<evidence type="ECO:0000256" key="1">
    <source>
        <dbReference type="SAM" id="MobiDB-lite"/>
    </source>
</evidence>